<dbReference type="Proteomes" id="UP001367676">
    <property type="component" value="Unassembled WGS sequence"/>
</dbReference>
<dbReference type="Gene3D" id="3.90.400.10">
    <property type="entry name" value="Oligo-1,6-glucosidase, Domain 2"/>
    <property type="match status" value="1"/>
</dbReference>
<dbReference type="Gene3D" id="3.20.20.80">
    <property type="entry name" value="Glycosidases"/>
    <property type="match status" value="1"/>
</dbReference>
<dbReference type="Pfam" id="PF00128">
    <property type="entry name" value="Alpha-amylase"/>
    <property type="match status" value="1"/>
</dbReference>
<accession>A0AAN9TDV5</accession>
<dbReference type="GO" id="GO:0005975">
    <property type="term" value="P:carbohydrate metabolic process"/>
    <property type="evidence" value="ECO:0007669"/>
    <property type="project" value="InterPro"/>
</dbReference>
<comment type="caution">
    <text evidence="4">The sequence shown here is derived from an EMBL/GenBank/DDBJ whole genome shotgun (WGS) entry which is preliminary data.</text>
</comment>
<protein>
    <recommendedName>
        <fullName evidence="2">alpha-glucosidase</fullName>
        <ecNumber evidence="2">3.2.1.20</ecNumber>
    </recommendedName>
</protein>
<evidence type="ECO:0000259" key="3">
    <source>
        <dbReference type="Pfam" id="PF00128"/>
    </source>
</evidence>
<dbReference type="InterPro" id="IPR017853">
    <property type="entry name" value="GH"/>
</dbReference>
<proteinExistence type="predicted"/>
<dbReference type="GO" id="GO:0004558">
    <property type="term" value="F:alpha-1,4-glucosidase activity"/>
    <property type="evidence" value="ECO:0007669"/>
    <property type="project" value="UniProtKB-EC"/>
</dbReference>
<gene>
    <name evidence="4" type="ORF">V9T40_000169</name>
</gene>
<evidence type="ECO:0000256" key="2">
    <source>
        <dbReference type="ARBA" id="ARBA00012741"/>
    </source>
</evidence>
<evidence type="ECO:0000256" key="1">
    <source>
        <dbReference type="ARBA" id="ARBA00001657"/>
    </source>
</evidence>
<name>A0AAN9TDV5_9HEMI</name>
<reference evidence="4 5" key="1">
    <citation type="submission" date="2024-03" db="EMBL/GenBank/DDBJ databases">
        <title>Adaptation during the transition from Ophiocordyceps entomopathogen to insect associate is accompanied by gene loss and intensified selection.</title>
        <authorList>
            <person name="Ward C.M."/>
            <person name="Onetto C.A."/>
            <person name="Borneman A.R."/>
        </authorList>
    </citation>
    <scope>NUCLEOTIDE SEQUENCE [LARGE SCALE GENOMIC DNA]</scope>
    <source>
        <strain evidence="4">AWRI1</strain>
        <tissue evidence="4">Single Adult Female</tissue>
    </source>
</reference>
<dbReference type="InterPro" id="IPR045857">
    <property type="entry name" value="O16G_dom_2"/>
</dbReference>
<dbReference type="PANTHER" id="PTHR10357:SF179">
    <property type="entry name" value="NEUTRAL AND BASIC AMINO ACID TRANSPORT PROTEIN RBAT"/>
    <property type="match status" value="1"/>
</dbReference>
<dbReference type="AlphaFoldDB" id="A0AAN9TDV5"/>
<organism evidence="4 5">
    <name type="scientific">Parthenolecanium corni</name>
    <dbReference type="NCBI Taxonomy" id="536013"/>
    <lineage>
        <taxon>Eukaryota</taxon>
        <taxon>Metazoa</taxon>
        <taxon>Ecdysozoa</taxon>
        <taxon>Arthropoda</taxon>
        <taxon>Hexapoda</taxon>
        <taxon>Insecta</taxon>
        <taxon>Pterygota</taxon>
        <taxon>Neoptera</taxon>
        <taxon>Paraneoptera</taxon>
        <taxon>Hemiptera</taxon>
        <taxon>Sternorrhyncha</taxon>
        <taxon>Coccoidea</taxon>
        <taxon>Coccidae</taxon>
        <taxon>Parthenolecanium</taxon>
    </lineage>
</organism>
<dbReference type="EC" id="3.2.1.20" evidence="2"/>
<comment type="catalytic activity">
    <reaction evidence="1">
        <text>Hydrolysis of terminal, non-reducing (1-&gt;4)-linked alpha-D-glucose residues with release of alpha-D-glucose.</text>
        <dbReference type="EC" id="3.2.1.20"/>
    </reaction>
</comment>
<sequence length="94" mass="11192">MNNLGYDVQNYTDMDPLLGTIEDFDEFLDEMNKRGLKVLINFVINHNSEQHPCFKKSINRIEPYTDFYVWANPEGYHENETPIPSNNWVTHHYL</sequence>
<dbReference type="InterPro" id="IPR006047">
    <property type="entry name" value="GH13_cat_dom"/>
</dbReference>
<feature type="domain" description="Glycosyl hydrolase family 13 catalytic" evidence="3">
    <location>
        <begin position="2"/>
        <end position="89"/>
    </location>
</feature>
<keyword evidence="5" id="KW-1185">Reference proteome</keyword>
<dbReference type="PANTHER" id="PTHR10357">
    <property type="entry name" value="ALPHA-AMYLASE FAMILY MEMBER"/>
    <property type="match status" value="1"/>
</dbReference>
<evidence type="ECO:0000313" key="4">
    <source>
        <dbReference type="EMBL" id="KAK7585990.1"/>
    </source>
</evidence>
<dbReference type="SUPFAM" id="SSF51445">
    <property type="entry name" value="(Trans)glycosidases"/>
    <property type="match status" value="1"/>
</dbReference>
<evidence type="ECO:0000313" key="5">
    <source>
        <dbReference type="Proteomes" id="UP001367676"/>
    </source>
</evidence>
<dbReference type="EMBL" id="JBBCAQ010000028">
    <property type="protein sequence ID" value="KAK7585990.1"/>
    <property type="molecule type" value="Genomic_DNA"/>
</dbReference>